<dbReference type="InterPro" id="IPR003439">
    <property type="entry name" value="ABC_transporter-like_ATP-bd"/>
</dbReference>
<dbReference type="InterPro" id="IPR056264">
    <property type="entry name" value="R2_ABCA1-4-like"/>
</dbReference>
<dbReference type="Pfam" id="PF23321">
    <property type="entry name" value="R1_ABCA1"/>
    <property type="match status" value="1"/>
</dbReference>
<evidence type="ECO:0000256" key="6">
    <source>
        <dbReference type="ARBA" id="ARBA00022840"/>
    </source>
</evidence>
<dbReference type="GO" id="GO:0016887">
    <property type="term" value="F:ATP hydrolysis activity"/>
    <property type="evidence" value="ECO:0007669"/>
    <property type="project" value="InterPro"/>
</dbReference>
<feature type="transmembrane region" description="Helical" evidence="10">
    <location>
        <begin position="876"/>
        <end position="895"/>
    </location>
</feature>
<dbReference type="Gene3D" id="3.40.50.300">
    <property type="entry name" value="P-loop containing nucleotide triphosphate hydrolases"/>
    <property type="match status" value="2"/>
</dbReference>
<proteinExistence type="inferred from homology"/>
<dbReference type="InterPro" id="IPR013525">
    <property type="entry name" value="ABC2_TM"/>
</dbReference>
<keyword evidence="3" id="KW-0813">Transport</keyword>
<dbReference type="SUPFAM" id="SSF52540">
    <property type="entry name" value="P-loop containing nucleoside triphosphate hydrolases"/>
    <property type="match status" value="2"/>
</dbReference>
<feature type="transmembrane region" description="Helical" evidence="10">
    <location>
        <begin position="405"/>
        <end position="425"/>
    </location>
</feature>
<dbReference type="Proteomes" id="UP000683360">
    <property type="component" value="Unassembled WGS sequence"/>
</dbReference>
<feature type="domain" description="ABC transporter" evidence="11">
    <location>
        <begin position="1284"/>
        <end position="1527"/>
    </location>
</feature>
<evidence type="ECO:0000313" key="13">
    <source>
        <dbReference type="Proteomes" id="UP000683360"/>
    </source>
</evidence>
<keyword evidence="5" id="KW-0547">Nucleotide-binding</keyword>
<feature type="region of interest" description="Disordered" evidence="9">
    <location>
        <begin position="1618"/>
        <end position="1639"/>
    </location>
</feature>
<dbReference type="GO" id="GO:0005524">
    <property type="term" value="F:ATP binding"/>
    <property type="evidence" value="ECO:0007669"/>
    <property type="project" value="UniProtKB-KW"/>
</dbReference>
<dbReference type="GO" id="GO:0140359">
    <property type="term" value="F:ABC-type transporter activity"/>
    <property type="evidence" value="ECO:0007669"/>
    <property type="project" value="InterPro"/>
</dbReference>
<keyword evidence="13" id="KW-1185">Reference proteome</keyword>
<dbReference type="FunFam" id="3.40.50.300:FF:000933">
    <property type="entry name" value="ABC transporter A family member 7"/>
    <property type="match status" value="1"/>
</dbReference>
<keyword evidence="6" id="KW-0067">ATP-binding</keyword>
<keyword evidence="4 10" id="KW-0812">Transmembrane</keyword>
<evidence type="ECO:0000256" key="7">
    <source>
        <dbReference type="ARBA" id="ARBA00022989"/>
    </source>
</evidence>
<feature type="transmembrane region" description="Helical" evidence="10">
    <location>
        <begin position="1203"/>
        <end position="1224"/>
    </location>
</feature>
<dbReference type="PROSITE" id="PS50893">
    <property type="entry name" value="ABC_TRANSPORTER_2"/>
    <property type="match status" value="2"/>
</dbReference>
<feature type="domain" description="ABC transporter" evidence="11">
    <location>
        <begin position="479"/>
        <end position="715"/>
    </location>
</feature>
<dbReference type="OrthoDB" id="8061355at2759"/>
<dbReference type="InterPro" id="IPR017871">
    <property type="entry name" value="ABC_transporter-like_CS"/>
</dbReference>
<keyword evidence="8 10" id="KW-0472">Membrane</keyword>
<evidence type="ECO:0000256" key="5">
    <source>
        <dbReference type="ARBA" id="ARBA00022741"/>
    </source>
</evidence>
<feature type="transmembrane region" description="Helical" evidence="10">
    <location>
        <begin position="1051"/>
        <end position="1074"/>
    </location>
</feature>
<protein>
    <submittedName>
        <fullName evidence="12">ABCA5</fullName>
    </submittedName>
</protein>
<dbReference type="CDD" id="cd03263">
    <property type="entry name" value="ABC_subfamily_A"/>
    <property type="match status" value="2"/>
</dbReference>
<evidence type="ECO:0000256" key="1">
    <source>
        <dbReference type="ARBA" id="ARBA00004141"/>
    </source>
</evidence>
<comment type="subcellular location">
    <subcellularLocation>
        <location evidence="1">Membrane</location>
        <topology evidence="1">Multi-pass membrane protein</topology>
    </subcellularLocation>
</comment>
<comment type="caution">
    <text evidence="12">The sequence shown here is derived from an EMBL/GenBank/DDBJ whole genome shotgun (WGS) entry which is preliminary data.</text>
</comment>
<organism evidence="12 13">
    <name type="scientific">Mytilus edulis</name>
    <name type="common">Blue mussel</name>
    <dbReference type="NCBI Taxonomy" id="6550"/>
    <lineage>
        <taxon>Eukaryota</taxon>
        <taxon>Metazoa</taxon>
        <taxon>Spiralia</taxon>
        <taxon>Lophotrochozoa</taxon>
        <taxon>Mollusca</taxon>
        <taxon>Bivalvia</taxon>
        <taxon>Autobranchia</taxon>
        <taxon>Pteriomorphia</taxon>
        <taxon>Mytilida</taxon>
        <taxon>Mytiloidea</taxon>
        <taxon>Mytilidae</taxon>
        <taxon>Mytilinae</taxon>
        <taxon>Mytilus</taxon>
    </lineage>
</organism>
<dbReference type="InterPro" id="IPR003593">
    <property type="entry name" value="AAA+_ATPase"/>
</dbReference>
<evidence type="ECO:0000259" key="11">
    <source>
        <dbReference type="PROSITE" id="PS50893"/>
    </source>
</evidence>
<feature type="transmembrane region" description="Helical" evidence="10">
    <location>
        <begin position="252"/>
        <end position="271"/>
    </location>
</feature>
<dbReference type="FunFam" id="3.40.50.300:FF:000335">
    <property type="entry name" value="ATP binding cassette subfamily A member 5"/>
    <property type="match status" value="1"/>
</dbReference>
<dbReference type="Pfam" id="PF12698">
    <property type="entry name" value="ABC2_membrane_3"/>
    <property type="match status" value="2"/>
</dbReference>
<gene>
    <name evidence="12" type="ORF">MEDL_57467</name>
</gene>
<dbReference type="GO" id="GO:0016020">
    <property type="term" value="C:membrane"/>
    <property type="evidence" value="ECO:0007669"/>
    <property type="project" value="UniProtKB-SubCell"/>
</dbReference>
<sequence>MTQKTYHCQQPEKMATFWDQFKILMWKNILLKKRNKKQVAQEILYPLYFIAILILVKAFNKGTEKPRITDFPTYSMTNAKFLDRNFFNGKYILISPDTSVSHSMANETIKVFEKMGNITSGQGPSLMYFTDKTAMDDYYDAYTDNVAAGIIFEYSGGDNYSYALRFPSNKVPGTGSWTSVAGQCRDGDGLDQSSCDVNQYLNPGFSLLQLAIDTVLIRMDYPSYPLPDVTVEMLPKPSYKPDSTYIQVLSSIYFVLAYSPFVNFLTVHLVAEKEKKIKEGMKMMGLRDSAFWLSWGLVYLIFISIVTVVTVILAYVSGFLLTAQTAGGVASLFVMLLSCLYLVVSLTRQLNEDGTVTYSIPAVARGFMCLISPCCVSLAIDQAVFLDIGVGMDFTTAGQGDFPLYIPMFMLLFDSILYFVLAMYLDNVIPTEYGAKKPPYYIFMKSYWCPGTREEDNDERAEDYDALFGNDVEKVTSDMREHTGVRILNLKNQWKKETFTELSLEMYTGQITCLLGHNGAGKTTLFNMLSGLVSPTRGTAKVLGLDINNPGDMLKIRQTTGVCPQHNILFDKLTVIEHLQLFAGIKGTKKDNMMKSIKQILNDVGLLDQDDTFALNLSGGQKRKLSVAIALIGDPKIVFLDEPTAGIDPFSRRHLWSVLKEKKKGRVILLTTHFMDEADILADRKAFISKGKLRCCGSSLFLKNRFGIGYHLNMVVDKVSDRDSITDLVCKNVDGAKHRRTHGKELAYTLPLEEVGSFKNLFAALESKSTDVSTLAESMGIKSYGVSMTTLEEVFLALEEDDQSMDIKDVLKLGGHAASADTLDNNHDAESIDKSTVNILAALEKSPLVKEQDNLKTQQFWALSKVRLIRSLKDKALLFVNLILPVVFVVVGLVVSKTSAMNTATAPSPLNLTLASGIYANYTNYSPSAKNPPVLLRDSLGTTTGNAFLQMFRSMFETKTFTNSSEIVDTTSNFGIDLKNLTVTASSISNVGYSILYNSKATHSIPSVILLMSNSLLSMASSLVNGTRNTISTASLPLWKPSTKLAYNNNAFSSVILVAIAFVVVPPGFAVDLVKDRQYKIRSQLRTAGVPFSVYWLSNFFIDVCKFCIPAVFCIILTAAIQVDSLKPGGAMISFLPYLAVSLVDMISGEIPARIMHYIFVMLLPPYKVFGGIYYIDRIYRTSLLGNGQDITFGEYFKWESNILLPILWPLVEIPLYIMLLRIIDVRKTGGEIQDALPCISKKNSNEVDTENSDIIEDEDEDVAEERQRVKALQTRERNQYPVVMVENLRKEFAKRGKQKRKGCKKVQAEEKVKVVVRNTSFAVESGEVLGLLGPNGAGKTTTLNMVIAEVGPTKGKVHVGGHDVRSSMSEAFKVLGYCPQHDALWDLVQLDDHLRAYAAIRGIPKKDIENVINYYIKELKLEDHAGKMAKKLSGGTKESMLGQPKVVLMDEPSTGMDPQSKRFLWDTISSSFSGTERGAILTTHYMEEADALCTRVAIMVNGKLECIGATQHLKNKYSSGYLLEVKLKIEDITDEEQAHRLEELQNYVVSLFPNAVTLEKFGTYAQFKVPKEDVPSLANVFASLEEGKRHHGMEEYSFSQSTLEQVFIEFAKRQLDEHAGDHDDDDQTDKIRSSSLVI</sequence>
<feature type="transmembrane region" description="Helical" evidence="10">
    <location>
        <begin position="292"/>
        <end position="316"/>
    </location>
</feature>
<evidence type="ECO:0000256" key="8">
    <source>
        <dbReference type="ARBA" id="ARBA00023136"/>
    </source>
</evidence>
<dbReference type="PANTHER" id="PTHR19229:SF209">
    <property type="entry name" value="ATP-BINDING CASSETTE SUB-FAMILY A MEMBER 5 ISOFORM X1"/>
    <property type="match status" value="1"/>
</dbReference>
<feature type="transmembrane region" description="Helical" evidence="10">
    <location>
        <begin position="43"/>
        <end position="59"/>
    </location>
</feature>
<dbReference type="PROSITE" id="PS00211">
    <property type="entry name" value="ABC_TRANSPORTER_1"/>
    <property type="match status" value="1"/>
</dbReference>
<name>A0A8S3UP62_MYTED</name>
<evidence type="ECO:0000313" key="12">
    <source>
        <dbReference type="EMBL" id="CAG2245460.1"/>
    </source>
</evidence>
<evidence type="ECO:0000256" key="2">
    <source>
        <dbReference type="ARBA" id="ARBA00008869"/>
    </source>
</evidence>
<dbReference type="SMART" id="SM00382">
    <property type="entry name" value="AAA"/>
    <property type="match status" value="2"/>
</dbReference>
<dbReference type="InterPro" id="IPR026082">
    <property type="entry name" value="ABCA"/>
</dbReference>
<accession>A0A8S3UP62</accession>
<dbReference type="GO" id="GO:0005319">
    <property type="term" value="F:lipid transporter activity"/>
    <property type="evidence" value="ECO:0007669"/>
    <property type="project" value="TreeGrafter"/>
</dbReference>
<feature type="transmembrane region" description="Helical" evidence="10">
    <location>
        <begin position="328"/>
        <end position="346"/>
    </location>
</feature>
<comment type="similarity">
    <text evidence="2">Belongs to the ABC transporter superfamily. ABCA family.</text>
</comment>
<feature type="transmembrane region" description="Helical" evidence="10">
    <location>
        <begin position="1155"/>
        <end position="1176"/>
    </location>
</feature>
<keyword evidence="7 10" id="KW-1133">Transmembrane helix</keyword>
<dbReference type="Pfam" id="PF00005">
    <property type="entry name" value="ABC_tran"/>
    <property type="match status" value="2"/>
</dbReference>
<dbReference type="PANTHER" id="PTHR19229">
    <property type="entry name" value="ATP-BINDING CASSETTE TRANSPORTER SUBFAMILY A ABCA"/>
    <property type="match status" value="1"/>
</dbReference>
<feature type="transmembrane region" description="Helical" evidence="10">
    <location>
        <begin position="1094"/>
        <end position="1123"/>
    </location>
</feature>
<feature type="transmembrane region" description="Helical" evidence="10">
    <location>
        <begin position="367"/>
        <end position="385"/>
    </location>
</feature>
<dbReference type="InterPro" id="IPR027417">
    <property type="entry name" value="P-loop_NTPase"/>
</dbReference>
<reference evidence="12" key="1">
    <citation type="submission" date="2021-03" db="EMBL/GenBank/DDBJ databases">
        <authorList>
            <person name="Bekaert M."/>
        </authorList>
    </citation>
    <scope>NUCLEOTIDE SEQUENCE</scope>
</reference>
<evidence type="ECO:0000256" key="4">
    <source>
        <dbReference type="ARBA" id="ARBA00022692"/>
    </source>
</evidence>
<evidence type="ECO:0000256" key="3">
    <source>
        <dbReference type="ARBA" id="ARBA00022448"/>
    </source>
</evidence>
<evidence type="ECO:0000256" key="10">
    <source>
        <dbReference type="SAM" id="Phobius"/>
    </source>
</evidence>
<dbReference type="EMBL" id="CAJPWZ010002772">
    <property type="protein sequence ID" value="CAG2245460.1"/>
    <property type="molecule type" value="Genomic_DNA"/>
</dbReference>
<evidence type="ECO:0000256" key="9">
    <source>
        <dbReference type="SAM" id="MobiDB-lite"/>
    </source>
</evidence>